<protein>
    <submittedName>
        <fullName evidence="1">Uncharacterized protein</fullName>
    </submittedName>
</protein>
<name>A0A8T0GY92_CERPU</name>
<dbReference type="AlphaFoldDB" id="A0A8T0GY92"/>
<dbReference type="PANTHER" id="PTHR34206:SF1">
    <property type="entry name" value="OS10G0390701 PROTEIN"/>
    <property type="match status" value="1"/>
</dbReference>
<dbReference type="PANTHER" id="PTHR34206">
    <property type="entry name" value="OS06G0193300 PROTEIN"/>
    <property type="match status" value="1"/>
</dbReference>
<keyword evidence="2" id="KW-1185">Reference proteome</keyword>
<dbReference type="Proteomes" id="UP000822688">
    <property type="component" value="Chromosome 8"/>
</dbReference>
<evidence type="ECO:0000313" key="1">
    <source>
        <dbReference type="EMBL" id="KAG0564656.1"/>
    </source>
</evidence>
<comment type="caution">
    <text evidence="1">The sequence shown here is derived from an EMBL/GenBank/DDBJ whole genome shotgun (WGS) entry which is preliminary data.</text>
</comment>
<evidence type="ECO:0000313" key="2">
    <source>
        <dbReference type="Proteomes" id="UP000822688"/>
    </source>
</evidence>
<gene>
    <name evidence="1" type="ORF">KC19_8G128800</name>
</gene>
<accession>A0A8T0GY92</accession>
<sequence length="136" mass="15097">MALLQRSCLLSPVCSFRPSLPKCVTVQTQRLAVCRASAQNGSSSHVDEAPTVFKDESNGIICYYDESGDLTCEGWDEGPHFQPDLQQPSLRRRRRFTPRAMQGRGGGETVSFKNIKGRMGESLREVANESLECSEL</sequence>
<dbReference type="EMBL" id="CM026429">
    <property type="protein sequence ID" value="KAG0564656.1"/>
    <property type="molecule type" value="Genomic_DNA"/>
</dbReference>
<organism evidence="1 2">
    <name type="scientific">Ceratodon purpureus</name>
    <name type="common">Fire moss</name>
    <name type="synonym">Dicranum purpureum</name>
    <dbReference type="NCBI Taxonomy" id="3225"/>
    <lineage>
        <taxon>Eukaryota</taxon>
        <taxon>Viridiplantae</taxon>
        <taxon>Streptophyta</taxon>
        <taxon>Embryophyta</taxon>
        <taxon>Bryophyta</taxon>
        <taxon>Bryophytina</taxon>
        <taxon>Bryopsida</taxon>
        <taxon>Dicranidae</taxon>
        <taxon>Pseudoditrichales</taxon>
        <taxon>Ditrichaceae</taxon>
        <taxon>Ceratodon</taxon>
    </lineage>
</organism>
<proteinExistence type="predicted"/>
<reference evidence="1" key="1">
    <citation type="submission" date="2020-06" db="EMBL/GenBank/DDBJ databases">
        <title>WGS assembly of Ceratodon purpureus strain R40.</title>
        <authorList>
            <person name="Carey S.B."/>
            <person name="Jenkins J."/>
            <person name="Shu S."/>
            <person name="Lovell J.T."/>
            <person name="Sreedasyam A."/>
            <person name="Maumus F."/>
            <person name="Tiley G.P."/>
            <person name="Fernandez-Pozo N."/>
            <person name="Barry K."/>
            <person name="Chen C."/>
            <person name="Wang M."/>
            <person name="Lipzen A."/>
            <person name="Daum C."/>
            <person name="Saski C.A."/>
            <person name="Payton A.C."/>
            <person name="Mcbreen J.C."/>
            <person name="Conrad R.E."/>
            <person name="Kollar L.M."/>
            <person name="Olsson S."/>
            <person name="Huttunen S."/>
            <person name="Landis J.B."/>
            <person name="Wickett N.J."/>
            <person name="Johnson M.G."/>
            <person name="Rensing S.A."/>
            <person name="Grimwood J."/>
            <person name="Schmutz J."/>
            <person name="Mcdaniel S.F."/>
        </authorList>
    </citation>
    <scope>NUCLEOTIDE SEQUENCE</scope>
    <source>
        <strain evidence="1">R40</strain>
    </source>
</reference>